<name>A0AAN6YMA8_9PEZI</name>
<keyword evidence="3" id="KW-1185">Reference proteome</keyword>
<evidence type="ECO:0000313" key="3">
    <source>
        <dbReference type="Proteomes" id="UP001301958"/>
    </source>
</evidence>
<evidence type="ECO:0008006" key="4">
    <source>
        <dbReference type="Google" id="ProtNLM"/>
    </source>
</evidence>
<accession>A0AAN6YMA8</accession>
<organism evidence="2 3">
    <name type="scientific">Podospora fimiseda</name>
    <dbReference type="NCBI Taxonomy" id="252190"/>
    <lineage>
        <taxon>Eukaryota</taxon>
        <taxon>Fungi</taxon>
        <taxon>Dikarya</taxon>
        <taxon>Ascomycota</taxon>
        <taxon>Pezizomycotina</taxon>
        <taxon>Sordariomycetes</taxon>
        <taxon>Sordariomycetidae</taxon>
        <taxon>Sordariales</taxon>
        <taxon>Podosporaceae</taxon>
        <taxon>Podospora</taxon>
    </lineage>
</organism>
<dbReference type="EMBL" id="MU865509">
    <property type="protein sequence ID" value="KAK4221868.1"/>
    <property type="molecule type" value="Genomic_DNA"/>
</dbReference>
<dbReference type="Proteomes" id="UP001301958">
    <property type="component" value="Unassembled WGS sequence"/>
</dbReference>
<dbReference type="Pfam" id="PF17615">
    <property type="entry name" value="C166"/>
    <property type="match status" value="1"/>
</dbReference>
<comment type="caution">
    <text evidence="2">The sequence shown here is derived from an EMBL/GenBank/DDBJ whole genome shotgun (WGS) entry which is preliminary data.</text>
</comment>
<evidence type="ECO:0000256" key="1">
    <source>
        <dbReference type="SAM" id="SignalP"/>
    </source>
</evidence>
<evidence type="ECO:0000313" key="2">
    <source>
        <dbReference type="EMBL" id="KAK4221868.1"/>
    </source>
</evidence>
<feature type="chain" id="PRO_5043045207" description="FAS1 domain-containing protein" evidence="1">
    <location>
        <begin position="25"/>
        <end position="202"/>
    </location>
</feature>
<keyword evidence="1" id="KW-0732">Signal</keyword>
<reference evidence="2" key="2">
    <citation type="submission" date="2023-05" db="EMBL/GenBank/DDBJ databases">
        <authorList>
            <consortium name="Lawrence Berkeley National Laboratory"/>
            <person name="Steindorff A."/>
            <person name="Hensen N."/>
            <person name="Bonometti L."/>
            <person name="Westerberg I."/>
            <person name="Brannstrom I.O."/>
            <person name="Guillou S."/>
            <person name="Cros-Aarteil S."/>
            <person name="Calhoun S."/>
            <person name="Haridas S."/>
            <person name="Kuo A."/>
            <person name="Mondo S."/>
            <person name="Pangilinan J."/>
            <person name="Riley R."/>
            <person name="Labutti K."/>
            <person name="Andreopoulos B."/>
            <person name="Lipzen A."/>
            <person name="Chen C."/>
            <person name="Yanf M."/>
            <person name="Daum C."/>
            <person name="Ng V."/>
            <person name="Clum A."/>
            <person name="Ohm R."/>
            <person name="Martin F."/>
            <person name="Silar P."/>
            <person name="Natvig D."/>
            <person name="Lalanne C."/>
            <person name="Gautier V."/>
            <person name="Ament-Velasquez S.L."/>
            <person name="Kruys A."/>
            <person name="Hutchinson M.I."/>
            <person name="Powell A.J."/>
            <person name="Barry K."/>
            <person name="Miller A.N."/>
            <person name="Grigoriev I.V."/>
            <person name="Debuchy R."/>
            <person name="Gladieux P."/>
            <person name="Thoren M.H."/>
            <person name="Johannesson H."/>
        </authorList>
    </citation>
    <scope>NUCLEOTIDE SEQUENCE</scope>
    <source>
        <strain evidence="2">CBS 990.96</strain>
    </source>
</reference>
<sequence length="202" mass="21285">MVSIRSLTAVSLASFLFWPLAVLAVTSSTVVDNFAALKAKSIALQDPAQNVNLINAYLFIAGLGPIPSLISQYKEFIVLTDGLNAAYLGSPPFTSSDATAATIPSAFRAFIVEHSILLNILIGNAGVVNPVPGVGVLPPLNTAMGTVLSAGRTALETYTARIVALTDATADFQIQESWTGINTTYNVAYDFYRNSIVTDVLG</sequence>
<reference evidence="2" key="1">
    <citation type="journal article" date="2023" name="Mol. Phylogenet. Evol.">
        <title>Genome-scale phylogeny and comparative genomics of the fungal order Sordariales.</title>
        <authorList>
            <person name="Hensen N."/>
            <person name="Bonometti L."/>
            <person name="Westerberg I."/>
            <person name="Brannstrom I.O."/>
            <person name="Guillou S."/>
            <person name="Cros-Aarteil S."/>
            <person name="Calhoun S."/>
            <person name="Haridas S."/>
            <person name="Kuo A."/>
            <person name="Mondo S."/>
            <person name="Pangilinan J."/>
            <person name="Riley R."/>
            <person name="LaButti K."/>
            <person name="Andreopoulos B."/>
            <person name="Lipzen A."/>
            <person name="Chen C."/>
            <person name="Yan M."/>
            <person name="Daum C."/>
            <person name="Ng V."/>
            <person name="Clum A."/>
            <person name="Steindorff A."/>
            <person name="Ohm R.A."/>
            <person name="Martin F."/>
            <person name="Silar P."/>
            <person name="Natvig D.O."/>
            <person name="Lalanne C."/>
            <person name="Gautier V."/>
            <person name="Ament-Velasquez S.L."/>
            <person name="Kruys A."/>
            <person name="Hutchinson M.I."/>
            <person name="Powell A.J."/>
            <person name="Barry K."/>
            <person name="Miller A.N."/>
            <person name="Grigoriev I.V."/>
            <person name="Debuchy R."/>
            <person name="Gladieux P."/>
            <person name="Hiltunen Thoren M."/>
            <person name="Johannesson H."/>
        </authorList>
    </citation>
    <scope>NUCLEOTIDE SEQUENCE</scope>
    <source>
        <strain evidence="2">CBS 990.96</strain>
    </source>
</reference>
<proteinExistence type="predicted"/>
<dbReference type="AlphaFoldDB" id="A0AAN6YMA8"/>
<protein>
    <recommendedName>
        <fullName evidence="4">FAS1 domain-containing protein</fullName>
    </recommendedName>
</protein>
<feature type="signal peptide" evidence="1">
    <location>
        <begin position="1"/>
        <end position="24"/>
    </location>
</feature>
<gene>
    <name evidence="2" type="ORF">QBC38DRAFT_491197</name>
</gene>